<organism evidence="13 14">
    <name type="scientific">Aromatoleum evansii</name>
    <name type="common">Azoarcus evansii</name>
    <dbReference type="NCBI Taxonomy" id="59406"/>
    <lineage>
        <taxon>Bacteria</taxon>
        <taxon>Pseudomonadati</taxon>
        <taxon>Pseudomonadota</taxon>
        <taxon>Betaproteobacteria</taxon>
        <taxon>Rhodocyclales</taxon>
        <taxon>Rhodocyclaceae</taxon>
        <taxon>Aromatoleum</taxon>
    </lineage>
</organism>
<dbReference type="Proteomes" id="UP001626593">
    <property type="component" value="Chromosome"/>
</dbReference>
<protein>
    <submittedName>
        <fullName evidence="13">Porin</fullName>
    </submittedName>
</protein>
<keyword evidence="6 11" id="KW-0732">Signal</keyword>
<keyword evidence="4" id="KW-1134">Transmembrane beta strand</keyword>
<dbReference type="Pfam" id="PF13609">
    <property type="entry name" value="Porin_4"/>
    <property type="match status" value="1"/>
</dbReference>
<evidence type="ECO:0000256" key="1">
    <source>
        <dbReference type="ARBA" id="ARBA00004571"/>
    </source>
</evidence>
<feature type="chain" id="PRO_5045506199" evidence="11">
    <location>
        <begin position="23"/>
        <end position="348"/>
    </location>
</feature>
<dbReference type="InterPro" id="IPR023614">
    <property type="entry name" value="Porin_dom_sf"/>
</dbReference>
<evidence type="ECO:0000313" key="13">
    <source>
        <dbReference type="EMBL" id="WRL47886.1"/>
    </source>
</evidence>
<reference evidence="13 14" key="1">
    <citation type="submission" date="2023-12" db="EMBL/GenBank/DDBJ databases">
        <title>A. evansii MAY27, complete genome.</title>
        <authorList>
            <person name="Wang Y."/>
        </authorList>
    </citation>
    <scope>NUCLEOTIDE SEQUENCE [LARGE SCALE GENOMIC DNA]</scope>
    <source>
        <strain evidence="13 14">MAY27</strain>
    </source>
</reference>
<evidence type="ECO:0000256" key="4">
    <source>
        <dbReference type="ARBA" id="ARBA00022452"/>
    </source>
</evidence>
<evidence type="ECO:0000256" key="8">
    <source>
        <dbReference type="ARBA" id="ARBA00023114"/>
    </source>
</evidence>
<feature type="signal peptide" evidence="11">
    <location>
        <begin position="1"/>
        <end position="22"/>
    </location>
</feature>
<name>A0ABZ1ASB6_AROEV</name>
<dbReference type="PANTHER" id="PTHR34501:SF9">
    <property type="entry name" value="MAJOR OUTER MEMBRANE PROTEIN P.IA"/>
    <property type="match status" value="1"/>
</dbReference>
<feature type="domain" description="Porin" evidence="12">
    <location>
        <begin position="11"/>
        <end position="319"/>
    </location>
</feature>
<keyword evidence="7" id="KW-0406">Ion transport</keyword>
<evidence type="ECO:0000256" key="3">
    <source>
        <dbReference type="ARBA" id="ARBA00022448"/>
    </source>
</evidence>
<evidence type="ECO:0000256" key="11">
    <source>
        <dbReference type="SAM" id="SignalP"/>
    </source>
</evidence>
<keyword evidence="8" id="KW-0626">Porin</keyword>
<evidence type="ECO:0000256" key="10">
    <source>
        <dbReference type="ARBA" id="ARBA00023237"/>
    </source>
</evidence>
<dbReference type="SUPFAM" id="SSF56935">
    <property type="entry name" value="Porins"/>
    <property type="match status" value="1"/>
</dbReference>
<dbReference type="CDD" id="cd00342">
    <property type="entry name" value="gram_neg_porins"/>
    <property type="match status" value="1"/>
</dbReference>
<sequence>MKGIRIAAGFAALGAFAGPAQAQSNVTIYGAMDMFVGHARGEHKSLTVLDSGGLEPSRIGFHGTEDLGNGLKALFRLESGIAADTGGTVPPGVLFSRQSLVGLQGGFGTVTAGRQHSPGYWMSLLRYDALMGGPFSPVTALAAQGSMSIVSTGPGRMNNSINWNSPNWGGLTVSAMYGFGQESTVNRNAGEFAGVSLNYANGPLSVGYVFHRLDTSTVAAPVVDRRQREHMLGASYDFKLVKVIGSYQTLDGDVVAEARLWNIGARVPVGAAGNVQLAYAGYRSDASQSDSRSWALGYSHDLSKRTALYGRVIRADNDDAVARSVYNGGLAELGGATTLFGVGMRHSF</sequence>
<keyword evidence="3" id="KW-0813">Transport</keyword>
<keyword evidence="10" id="KW-0998">Cell outer membrane</keyword>
<dbReference type="Gene3D" id="2.40.160.10">
    <property type="entry name" value="Porin"/>
    <property type="match status" value="1"/>
</dbReference>
<dbReference type="PRINTS" id="PR00184">
    <property type="entry name" value="NEISSPPORIN"/>
</dbReference>
<accession>A0ABZ1ASB6</accession>
<proteinExistence type="predicted"/>
<dbReference type="InterPro" id="IPR033900">
    <property type="entry name" value="Gram_neg_porin_domain"/>
</dbReference>
<evidence type="ECO:0000313" key="14">
    <source>
        <dbReference type="Proteomes" id="UP001626593"/>
    </source>
</evidence>
<evidence type="ECO:0000256" key="7">
    <source>
        <dbReference type="ARBA" id="ARBA00023065"/>
    </source>
</evidence>
<comment type="subcellular location">
    <subcellularLocation>
        <location evidence="1">Cell outer membrane</location>
        <topology evidence="1">Multi-pass membrane protein</topology>
    </subcellularLocation>
</comment>
<evidence type="ECO:0000256" key="2">
    <source>
        <dbReference type="ARBA" id="ARBA00011233"/>
    </source>
</evidence>
<gene>
    <name evidence="13" type="ORF">U5817_07555</name>
</gene>
<evidence type="ECO:0000256" key="9">
    <source>
        <dbReference type="ARBA" id="ARBA00023136"/>
    </source>
</evidence>
<keyword evidence="5" id="KW-0812">Transmembrane</keyword>
<dbReference type="EMBL" id="CP141259">
    <property type="protein sequence ID" value="WRL47886.1"/>
    <property type="molecule type" value="Genomic_DNA"/>
</dbReference>
<evidence type="ECO:0000256" key="6">
    <source>
        <dbReference type="ARBA" id="ARBA00022729"/>
    </source>
</evidence>
<evidence type="ECO:0000259" key="12">
    <source>
        <dbReference type="Pfam" id="PF13609"/>
    </source>
</evidence>
<dbReference type="PANTHER" id="PTHR34501">
    <property type="entry name" value="PROTEIN YDDL-RELATED"/>
    <property type="match status" value="1"/>
</dbReference>
<comment type="subunit">
    <text evidence="2">Homotrimer.</text>
</comment>
<dbReference type="InterPro" id="IPR050298">
    <property type="entry name" value="Gram-neg_bact_OMP"/>
</dbReference>
<dbReference type="InterPro" id="IPR002299">
    <property type="entry name" value="Porin_Neis"/>
</dbReference>
<evidence type="ECO:0000256" key="5">
    <source>
        <dbReference type="ARBA" id="ARBA00022692"/>
    </source>
</evidence>
<dbReference type="RefSeq" id="WP_407280241.1">
    <property type="nucleotide sequence ID" value="NZ_CP141259.1"/>
</dbReference>
<keyword evidence="14" id="KW-1185">Reference proteome</keyword>
<keyword evidence="9" id="KW-0472">Membrane</keyword>